<geneLocation type="plasmid" evidence="2 3">
    <name>unnamed2</name>
</geneLocation>
<gene>
    <name evidence="1" type="ORF">NFX46_20565</name>
    <name evidence="2" type="ORF">NFX46_40325</name>
</gene>
<evidence type="ECO:0000313" key="2">
    <source>
        <dbReference type="EMBL" id="USQ89929.1"/>
    </source>
</evidence>
<reference evidence="1" key="1">
    <citation type="submission" date="2022-06" db="EMBL/GenBank/DDBJ databases">
        <title>Complete genome sequence of soil microorganisms Streptomyces sp. Qhu-M197 isolated from Alpine meadows habitats on the Tibetan Plateau.</title>
        <authorList>
            <person name="Zhang B."/>
            <person name="Xiang X."/>
            <person name="Fan J."/>
        </authorList>
    </citation>
    <scope>NUCLEOTIDE SEQUENCE</scope>
    <source>
        <strain evidence="1">Qhu-M197</strain>
        <plasmid evidence="2">unnamed2</plasmid>
    </source>
</reference>
<sequence length="323" mass="36590">MKYQQRLQVAVRERLRKLMTAPFSSAGHEVHLAVNWINSQPALKGLLEEASRAEPEADRERFRTGLTRSGRFVWPSRTESGRATLIWELMQDIATQEADNSEIGWQTAIGYSISGRPQDSWREFAEDILQPLFDFLSERVGAESSILHTLERYRTRIEWFDREELYTRFKANLATGEEVYNLDLQRFLFLEGDHITHAKPRSASGEADLIGDLDGRDPLVCDGKIFDGKGRGKGYLVKGVHQIVKYAHDYGQHTAYLVIYNITDKLLELPTDGTPGAWPPYTELAGVRVYFIHVRVLPPTASKAGKATRVTLTKENLTNPDAA</sequence>
<evidence type="ECO:0000313" key="3">
    <source>
        <dbReference type="Proteomes" id="UP001056374"/>
    </source>
</evidence>
<protein>
    <recommendedName>
        <fullName evidence="4">Restriction endonuclease</fullName>
    </recommendedName>
</protein>
<name>A0ABY4ZBL8_9ACTN</name>
<keyword evidence="3" id="KW-1185">Reference proteome</keyword>
<keyword evidence="2" id="KW-0614">Plasmid</keyword>
<dbReference type="RefSeq" id="WP_252551192.1">
    <property type="nucleotide sequence ID" value="NZ_CP099468.1"/>
</dbReference>
<dbReference type="Proteomes" id="UP001056374">
    <property type="component" value="Chromosome"/>
</dbReference>
<organism evidence="1 3">
    <name type="scientific">Streptomyces phaeoluteigriseus</name>
    <dbReference type="NCBI Taxonomy" id="114686"/>
    <lineage>
        <taxon>Bacteria</taxon>
        <taxon>Bacillati</taxon>
        <taxon>Actinomycetota</taxon>
        <taxon>Actinomycetes</taxon>
        <taxon>Kitasatosporales</taxon>
        <taxon>Streptomycetaceae</taxon>
        <taxon>Streptomyces</taxon>
        <taxon>Streptomyces aurantiacus group</taxon>
    </lineage>
</organism>
<evidence type="ECO:0008006" key="4">
    <source>
        <dbReference type="Google" id="ProtNLM"/>
    </source>
</evidence>
<dbReference type="Proteomes" id="UP001056374">
    <property type="component" value="Plasmid unnamed2"/>
</dbReference>
<proteinExistence type="predicted"/>
<dbReference type="EMBL" id="CP099470">
    <property type="protein sequence ID" value="USQ89929.1"/>
    <property type="molecule type" value="Genomic_DNA"/>
</dbReference>
<accession>A0ABY4ZBL8</accession>
<evidence type="ECO:0000313" key="1">
    <source>
        <dbReference type="EMBL" id="USQ85910.1"/>
    </source>
</evidence>
<dbReference type="EMBL" id="CP099468">
    <property type="protein sequence ID" value="USQ85910.1"/>
    <property type="molecule type" value="Genomic_DNA"/>
</dbReference>